<dbReference type="Gene3D" id="1.10.150.20">
    <property type="entry name" value="5' to 3' exonuclease, C-terminal subdomain"/>
    <property type="match status" value="1"/>
</dbReference>
<dbReference type="InterPro" id="IPR010994">
    <property type="entry name" value="RuvA_2-like"/>
</dbReference>
<evidence type="ECO:0000313" key="10">
    <source>
        <dbReference type="Proteomes" id="UP000250918"/>
    </source>
</evidence>
<dbReference type="GO" id="GO:0005737">
    <property type="term" value="C:cytoplasm"/>
    <property type="evidence" value="ECO:0007669"/>
    <property type="project" value="UniProtKB-SubCell"/>
</dbReference>
<proteinExistence type="inferred from homology"/>
<sequence length="216" mass="23904">MISRLRGTLVQVTDQYALVENNGLSYEVMIPSGLAMKLKESGHLNAEIVFETIYYIEAGDKKSNEFPRLVGFLDPIDREFFSLWTQVPGLGMKKALKSLVLPIKDIATAIETKDAATLGRLPGVGGRLSEKIIAELHGKTAKFALSKAEEALAVKPRHEVPFADEAMEVLAQLQYTRNEAQRMIQAALKANPKVDRVEDLIALIFKLEHDSGVRVS</sequence>
<keyword evidence="1 6" id="KW-0963">Cytoplasm</keyword>
<comment type="subunit">
    <text evidence="6">Homotetramer. Forms an RuvA(8)-RuvB(12)-Holliday junction (HJ) complex. HJ DNA is sandwiched between 2 RuvA tetramers; dsDNA enters through RuvA and exits via RuvB. An RuvB hexamer assembles on each DNA strand where it exits the tetramer. Each RuvB hexamer is contacted by two RuvA subunits (via domain III) on 2 adjacent RuvB subunits; this complex drives branch migration. In the full resolvosome a probable DNA-RuvA(4)-RuvB(12)-RuvC(2) complex forms which resolves the HJ.</text>
</comment>
<dbReference type="EMBL" id="PQAP01000136">
    <property type="protein sequence ID" value="PWB70730.1"/>
    <property type="molecule type" value="Genomic_DNA"/>
</dbReference>
<dbReference type="Gene3D" id="2.40.50.140">
    <property type="entry name" value="Nucleic acid-binding proteins"/>
    <property type="match status" value="1"/>
</dbReference>
<dbReference type="InterPro" id="IPR012340">
    <property type="entry name" value="NA-bd_OB-fold"/>
</dbReference>
<keyword evidence="3 6" id="KW-0238">DNA-binding</keyword>
<evidence type="ECO:0000256" key="7">
    <source>
        <dbReference type="SAM" id="Coils"/>
    </source>
</evidence>
<comment type="domain">
    <text evidence="6">Has three domains with a flexible linker between the domains II and III and assumes an 'L' shape. Domain III is highly mobile and contacts RuvB.</text>
</comment>
<accession>A0A855WYT0</accession>
<evidence type="ECO:0000256" key="5">
    <source>
        <dbReference type="ARBA" id="ARBA00023204"/>
    </source>
</evidence>
<keyword evidence="5 6" id="KW-0234">DNA repair</keyword>
<dbReference type="NCBIfam" id="TIGR00084">
    <property type="entry name" value="ruvA"/>
    <property type="match status" value="1"/>
</dbReference>
<protein>
    <recommendedName>
        <fullName evidence="6">Holliday junction branch migration complex subunit RuvA</fullName>
    </recommendedName>
</protein>
<keyword evidence="2 6" id="KW-0227">DNA damage</keyword>
<dbReference type="InterPro" id="IPR000085">
    <property type="entry name" value="RuvA"/>
</dbReference>
<gene>
    <name evidence="6" type="primary">ruvA</name>
    <name evidence="9" type="ORF">C3F09_08735</name>
</gene>
<feature type="region of interest" description="Domain III" evidence="6">
    <location>
        <begin position="164"/>
        <end position="216"/>
    </location>
</feature>
<evidence type="ECO:0000256" key="6">
    <source>
        <dbReference type="HAMAP-Rule" id="MF_00031"/>
    </source>
</evidence>
<reference evidence="9 10" key="1">
    <citation type="journal article" date="2018" name="ISME J.">
        <title>A methanotrophic archaeon couples anaerobic oxidation of methane to Fe(III) reduction.</title>
        <authorList>
            <person name="Cai C."/>
            <person name="Leu A.O."/>
            <person name="Xie G.J."/>
            <person name="Guo J."/>
            <person name="Feng Y."/>
            <person name="Zhao J.X."/>
            <person name="Tyson G.W."/>
            <person name="Yuan Z."/>
            <person name="Hu S."/>
        </authorList>
    </citation>
    <scope>NUCLEOTIDE SEQUENCE [LARGE SCALE GENOMIC DNA]</scope>
    <source>
        <strain evidence="9">FeB_12</strain>
    </source>
</reference>
<dbReference type="AlphaFoldDB" id="A0A855WYT0"/>
<evidence type="ECO:0000256" key="3">
    <source>
        <dbReference type="ARBA" id="ARBA00023125"/>
    </source>
</evidence>
<feature type="coiled-coil region" evidence="7">
    <location>
        <begin position="163"/>
        <end position="190"/>
    </location>
</feature>
<dbReference type="InterPro" id="IPR013849">
    <property type="entry name" value="DNA_helicase_Holl-junc_RuvA_I"/>
</dbReference>
<feature type="domain" description="DNA helicase Holliday junction RuvA type" evidence="8">
    <location>
        <begin position="1"/>
        <end position="40"/>
    </location>
</feature>
<name>A0A855WYT0_9BACT</name>
<dbReference type="GO" id="GO:0048476">
    <property type="term" value="C:Holliday junction resolvase complex"/>
    <property type="evidence" value="ECO:0007669"/>
    <property type="project" value="UniProtKB-UniRule"/>
</dbReference>
<comment type="function">
    <text evidence="6">The RuvA-RuvB-RuvC complex processes Holliday junction (HJ) DNA during genetic recombination and DNA repair, while the RuvA-RuvB complex plays an important role in the rescue of blocked DNA replication forks via replication fork reversal (RFR). RuvA specifically binds to HJ cruciform DNA, conferring on it an open structure. The RuvB hexamer acts as an ATP-dependent pump, pulling dsDNA into and through the RuvAB complex. HJ branch migration allows RuvC to scan DNA until it finds its consensus sequence, where it cleaves and resolves the cruciform DNA.</text>
</comment>
<dbReference type="GO" id="GO:0009378">
    <property type="term" value="F:four-way junction helicase activity"/>
    <property type="evidence" value="ECO:0007669"/>
    <property type="project" value="InterPro"/>
</dbReference>
<dbReference type="GO" id="GO:0000400">
    <property type="term" value="F:four-way junction DNA binding"/>
    <property type="evidence" value="ECO:0007669"/>
    <property type="project" value="UniProtKB-UniRule"/>
</dbReference>
<dbReference type="SUPFAM" id="SSF50249">
    <property type="entry name" value="Nucleic acid-binding proteins"/>
    <property type="match status" value="1"/>
</dbReference>
<comment type="caution">
    <text evidence="6">Lacks conserved residue(s) required for the propagation of feature annotation.</text>
</comment>
<comment type="similarity">
    <text evidence="6">Belongs to the RuvA family.</text>
</comment>
<keyword evidence="7" id="KW-0175">Coiled coil</keyword>
<evidence type="ECO:0000313" key="9">
    <source>
        <dbReference type="EMBL" id="PWB70730.1"/>
    </source>
</evidence>
<evidence type="ECO:0000256" key="2">
    <source>
        <dbReference type="ARBA" id="ARBA00022763"/>
    </source>
</evidence>
<dbReference type="GO" id="GO:0005524">
    <property type="term" value="F:ATP binding"/>
    <property type="evidence" value="ECO:0007669"/>
    <property type="project" value="InterPro"/>
</dbReference>
<dbReference type="Proteomes" id="UP000250918">
    <property type="component" value="Unassembled WGS sequence"/>
</dbReference>
<evidence type="ECO:0000256" key="1">
    <source>
        <dbReference type="ARBA" id="ARBA00022490"/>
    </source>
</evidence>
<dbReference type="CDD" id="cd14332">
    <property type="entry name" value="UBA_RuvA_C"/>
    <property type="match status" value="1"/>
</dbReference>
<comment type="subcellular location">
    <subcellularLocation>
        <location evidence="6">Cytoplasm</location>
    </subcellularLocation>
</comment>
<dbReference type="InterPro" id="IPR011114">
    <property type="entry name" value="RuvA_C"/>
</dbReference>
<dbReference type="GO" id="GO:0006310">
    <property type="term" value="P:DNA recombination"/>
    <property type="evidence" value="ECO:0007669"/>
    <property type="project" value="UniProtKB-UniRule"/>
</dbReference>
<dbReference type="SUPFAM" id="SSF47781">
    <property type="entry name" value="RuvA domain 2-like"/>
    <property type="match status" value="1"/>
</dbReference>
<keyword evidence="4 6" id="KW-0233">DNA recombination</keyword>
<dbReference type="HAMAP" id="MF_00031">
    <property type="entry name" value="DNA_HJ_migration_RuvA"/>
    <property type="match status" value="1"/>
</dbReference>
<dbReference type="GO" id="GO:0006281">
    <property type="term" value="P:DNA repair"/>
    <property type="evidence" value="ECO:0007669"/>
    <property type="project" value="UniProtKB-UniRule"/>
</dbReference>
<dbReference type="Pfam" id="PF01330">
    <property type="entry name" value="RuvA_N"/>
    <property type="match status" value="1"/>
</dbReference>
<comment type="caution">
    <text evidence="9">The sequence shown here is derived from an EMBL/GenBank/DDBJ whole genome shotgun (WGS) entry which is preliminary data.</text>
</comment>
<evidence type="ECO:0000256" key="4">
    <source>
        <dbReference type="ARBA" id="ARBA00023172"/>
    </source>
</evidence>
<organism evidence="9 10">
    <name type="scientific">candidate division GN15 bacterium</name>
    <dbReference type="NCBI Taxonomy" id="2072418"/>
    <lineage>
        <taxon>Bacteria</taxon>
        <taxon>candidate division GN15</taxon>
    </lineage>
</organism>
<dbReference type="GO" id="GO:0009379">
    <property type="term" value="C:Holliday junction helicase complex"/>
    <property type="evidence" value="ECO:0007669"/>
    <property type="project" value="InterPro"/>
</dbReference>
<evidence type="ECO:0000259" key="8">
    <source>
        <dbReference type="Pfam" id="PF01330"/>
    </source>
</evidence>